<dbReference type="SUPFAM" id="SSF52172">
    <property type="entry name" value="CheY-like"/>
    <property type="match status" value="1"/>
</dbReference>
<dbReference type="InterPro" id="IPR029787">
    <property type="entry name" value="Nucleotide_cyclase"/>
</dbReference>
<evidence type="ECO:0000256" key="1">
    <source>
        <dbReference type="ARBA" id="ARBA00012528"/>
    </source>
</evidence>
<dbReference type="SMART" id="SM00267">
    <property type="entry name" value="GGDEF"/>
    <property type="match status" value="1"/>
</dbReference>
<feature type="domain" description="Response regulatory" evidence="5">
    <location>
        <begin position="6"/>
        <end position="121"/>
    </location>
</feature>
<evidence type="ECO:0000313" key="7">
    <source>
        <dbReference type="EMBL" id="ENO85295.1"/>
    </source>
</evidence>
<dbReference type="Pfam" id="PF00990">
    <property type="entry name" value="GGDEF"/>
    <property type="match status" value="1"/>
</dbReference>
<organism evidence="7 8">
    <name type="scientific">Thauera linaloolentis (strain DSM 12138 / JCM 21573 / CCUG 41526 / CIP 105981 / IAM 15112 / NBRC 102519 / 47Lol)</name>
    <dbReference type="NCBI Taxonomy" id="1123367"/>
    <lineage>
        <taxon>Bacteria</taxon>
        <taxon>Pseudomonadati</taxon>
        <taxon>Pseudomonadota</taxon>
        <taxon>Betaproteobacteria</taxon>
        <taxon>Rhodocyclales</taxon>
        <taxon>Zoogloeaceae</taxon>
        <taxon>Thauera</taxon>
    </lineage>
</organism>
<dbReference type="OrthoDB" id="9813903at2"/>
<dbReference type="PROSITE" id="PS50887">
    <property type="entry name" value="GGDEF"/>
    <property type="match status" value="1"/>
</dbReference>
<dbReference type="GO" id="GO:1902201">
    <property type="term" value="P:negative regulation of bacterial-type flagellum-dependent cell motility"/>
    <property type="evidence" value="ECO:0007669"/>
    <property type="project" value="TreeGrafter"/>
</dbReference>
<feature type="modified residue" description="4-aspartylphosphate" evidence="3">
    <location>
        <position position="54"/>
    </location>
</feature>
<dbReference type="InterPro" id="IPR011006">
    <property type="entry name" value="CheY-like_superfamily"/>
</dbReference>
<evidence type="ECO:0000313" key="8">
    <source>
        <dbReference type="Proteomes" id="UP000013232"/>
    </source>
</evidence>
<dbReference type="AlphaFoldDB" id="N6Y172"/>
<evidence type="ECO:0000256" key="3">
    <source>
        <dbReference type="PROSITE-ProRule" id="PRU00169"/>
    </source>
</evidence>
<evidence type="ECO:0000256" key="2">
    <source>
        <dbReference type="ARBA" id="ARBA00034247"/>
    </source>
</evidence>
<dbReference type="InterPro" id="IPR001789">
    <property type="entry name" value="Sig_transdc_resp-reg_receiver"/>
</dbReference>
<dbReference type="SMART" id="SM00448">
    <property type="entry name" value="REC"/>
    <property type="match status" value="1"/>
</dbReference>
<comment type="caution">
    <text evidence="7">The sequence shown here is derived from an EMBL/GenBank/DDBJ whole genome shotgun (WGS) entry which is preliminary data.</text>
</comment>
<dbReference type="GO" id="GO:0000160">
    <property type="term" value="P:phosphorelay signal transduction system"/>
    <property type="evidence" value="ECO:0007669"/>
    <property type="project" value="InterPro"/>
</dbReference>
<evidence type="ECO:0000256" key="4">
    <source>
        <dbReference type="SAM" id="MobiDB-lite"/>
    </source>
</evidence>
<dbReference type="InterPro" id="IPR000160">
    <property type="entry name" value="GGDEF_dom"/>
</dbReference>
<name>N6Y172_THAL4</name>
<dbReference type="eggNOG" id="COG3706">
    <property type="taxonomic scope" value="Bacteria"/>
</dbReference>
<dbReference type="RefSeq" id="WP_004342913.1">
    <property type="nucleotide sequence ID" value="NZ_AMXE01000079.1"/>
</dbReference>
<dbReference type="GO" id="GO:0052621">
    <property type="term" value="F:diguanylate cyclase activity"/>
    <property type="evidence" value="ECO:0007669"/>
    <property type="project" value="UniProtKB-EC"/>
</dbReference>
<dbReference type="Gene3D" id="3.30.70.270">
    <property type="match status" value="1"/>
</dbReference>
<feature type="domain" description="GGDEF" evidence="6">
    <location>
        <begin position="164"/>
        <end position="300"/>
    </location>
</feature>
<gene>
    <name evidence="7" type="ORF">C666_15670</name>
</gene>
<reference evidence="7 8" key="1">
    <citation type="submission" date="2012-09" db="EMBL/GenBank/DDBJ databases">
        <title>Draft Genome Sequences of 6 Strains from Genus Thauera.</title>
        <authorList>
            <person name="Liu B."/>
            <person name="Shapleigh J.P."/>
            <person name="Frostegard A.H."/>
        </authorList>
    </citation>
    <scope>NUCLEOTIDE SEQUENCE [LARGE SCALE GENOMIC DNA]</scope>
    <source>
        <strain evidence="8">47Lol / DSM 12138</strain>
    </source>
</reference>
<dbReference type="Proteomes" id="UP000013232">
    <property type="component" value="Unassembled WGS sequence"/>
</dbReference>
<dbReference type="SUPFAM" id="SSF55073">
    <property type="entry name" value="Nucleotide cyclase"/>
    <property type="match status" value="1"/>
</dbReference>
<dbReference type="PANTHER" id="PTHR45138:SF9">
    <property type="entry name" value="DIGUANYLATE CYCLASE DGCM-RELATED"/>
    <property type="match status" value="1"/>
</dbReference>
<evidence type="ECO:0000259" key="5">
    <source>
        <dbReference type="PROSITE" id="PS50110"/>
    </source>
</evidence>
<feature type="region of interest" description="Disordered" evidence="4">
    <location>
        <begin position="297"/>
        <end position="320"/>
    </location>
</feature>
<dbReference type="InterPro" id="IPR043128">
    <property type="entry name" value="Rev_trsase/Diguanyl_cyclase"/>
</dbReference>
<dbReference type="Gene3D" id="3.40.50.2300">
    <property type="match status" value="1"/>
</dbReference>
<evidence type="ECO:0000259" key="6">
    <source>
        <dbReference type="PROSITE" id="PS50887"/>
    </source>
</evidence>
<accession>N6Y172</accession>
<proteinExistence type="predicted"/>
<dbReference type="GO" id="GO:0043709">
    <property type="term" value="P:cell adhesion involved in single-species biofilm formation"/>
    <property type="evidence" value="ECO:0007669"/>
    <property type="project" value="TreeGrafter"/>
</dbReference>
<dbReference type="InterPro" id="IPR050469">
    <property type="entry name" value="Diguanylate_Cyclase"/>
</dbReference>
<dbReference type="EC" id="2.7.7.65" evidence="1"/>
<dbReference type="Pfam" id="PF00072">
    <property type="entry name" value="Response_reg"/>
    <property type="match status" value="1"/>
</dbReference>
<comment type="catalytic activity">
    <reaction evidence="2">
        <text>2 GTP = 3',3'-c-di-GMP + 2 diphosphate</text>
        <dbReference type="Rhea" id="RHEA:24898"/>
        <dbReference type="ChEBI" id="CHEBI:33019"/>
        <dbReference type="ChEBI" id="CHEBI:37565"/>
        <dbReference type="ChEBI" id="CHEBI:58805"/>
        <dbReference type="EC" id="2.7.7.65"/>
    </reaction>
</comment>
<keyword evidence="8" id="KW-1185">Reference proteome</keyword>
<dbReference type="CDD" id="cd01949">
    <property type="entry name" value="GGDEF"/>
    <property type="match status" value="1"/>
</dbReference>
<dbReference type="GO" id="GO:0005886">
    <property type="term" value="C:plasma membrane"/>
    <property type="evidence" value="ECO:0007669"/>
    <property type="project" value="TreeGrafter"/>
</dbReference>
<protein>
    <recommendedName>
        <fullName evidence="1">diguanylate cyclase</fullName>
        <ecNumber evidence="1">2.7.7.65</ecNumber>
    </recommendedName>
</protein>
<dbReference type="PROSITE" id="PS50110">
    <property type="entry name" value="RESPONSE_REGULATORY"/>
    <property type="match status" value="1"/>
</dbReference>
<dbReference type="FunFam" id="3.30.70.270:FF:000001">
    <property type="entry name" value="Diguanylate cyclase domain protein"/>
    <property type="match status" value="1"/>
</dbReference>
<sequence length="320" mass="35488">MSTDFTVLVVDDEKHNRQLLTELLQHECRLVLAKNGEQALARASEQQPDLILLDVVMPDMSGHAVIRQLKEDDGTRDIPVIFITALDSFDDQETGLELGAVDYIAKPFHPPIVRARVRNHLRLVEQRRLLEQLAMLDNLTGIPNRRRFVETLAQEWRRCLRHALPLSLIVADIDHFKRINDTYGHAQGDDALRSVAQALKWAVHRPGDFVCRYGGEEFVLLLPGVDADGAFAFADCVRQHIATMPLQTANGKPLQLTLSLGGASHVPTVPDVSDALFLAADRALYDAKHAGRNRVVWAPPRADGPGTRRLAGPGAPAMPR</sequence>
<dbReference type="EMBL" id="AMXE01000079">
    <property type="protein sequence ID" value="ENO85295.1"/>
    <property type="molecule type" value="Genomic_DNA"/>
</dbReference>
<dbReference type="PANTHER" id="PTHR45138">
    <property type="entry name" value="REGULATORY COMPONENTS OF SENSORY TRANSDUCTION SYSTEM"/>
    <property type="match status" value="1"/>
</dbReference>
<keyword evidence="3" id="KW-0597">Phosphoprotein</keyword>
<dbReference type="NCBIfam" id="TIGR00254">
    <property type="entry name" value="GGDEF"/>
    <property type="match status" value="1"/>
</dbReference>
<dbReference type="STRING" id="1123367.GCA_000621305_01766"/>